<comment type="similarity">
    <text evidence="1">Belongs to the expansin family. Expansin A subfamily.</text>
</comment>
<name>A0AAV1WGU7_LUPLU</name>
<evidence type="ECO:0000259" key="2">
    <source>
        <dbReference type="PROSITE" id="PS50843"/>
    </source>
</evidence>
<dbReference type="PROSITE" id="PS50843">
    <property type="entry name" value="EXPANSIN_CBD"/>
    <property type="match status" value="1"/>
</dbReference>
<keyword evidence="1" id="KW-0961">Cell wall biogenesis/degradation</keyword>
<feature type="domain" description="Expansin-like CBD" evidence="2">
    <location>
        <begin position="37"/>
        <end position="71"/>
    </location>
</feature>
<comment type="function">
    <text evidence="1">Causes loosening and extension of plant cell walls by disrupting non-covalent bonding between cellulose microfibrils and matrix glucans. No enzymatic activity has been found.</text>
</comment>
<dbReference type="SUPFAM" id="SSF49590">
    <property type="entry name" value="PHL pollen allergen"/>
    <property type="match status" value="1"/>
</dbReference>
<dbReference type="InterPro" id="IPR007117">
    <property type="entry name" value="Expansin_CBD"/>
</dbReference>
<dbReference type="Pfam" id="PF01357">
    <property type="entry name" value="Expansin_C"/>
    <property type="match status" value="1"/>
</dbReference>
<dbReference type="Proteomes" id="UP001497480">
    <property type="component" value="Unassembled WGS sequence"/>
</dbReference>
<sequence>MFTTIAMYKTGIIPVQYRCVPCIKTRGVKLELKGNPYWLLVLVYNVANVGDISSVSIKGSKSNDWNHMTQK</sequence>
<dbReference type="PRINTS" id="PR01226">
    <property type="entry name" value="EXPANSIN"/>
</dbReference>
<evidence type="ECO:0000256" key="1">
    <source>
        <dbReference type="RuleBase" id="RU365023"/>
    </source>
</evidence>
<keyword evidence="4" id="KW-1185">Reference proteome</keyword>
<gene>
    <name evidence="3" type="ORF">LLUT_LOCUS9422</name>
</gene>
<reference evidence="3 4" key="1">
    <citation type="submission" date="2024-03" db="EMBL/GenBank/DDBJ databases">
        <authorList>
            <person name="Martinez-Hernandez J."/>
        </authorList>
    </citation>
    <scope>NUCLEOTIDE SEQUENCE [LARGE SCALE GENOMIC DNA]</scope>
</reference>
<comment type="caution">
    <text evidence="3">The sequence shown here is derived from an EMBL/GenBank/DDBJ whole genome shotgun (WGS) entry which is preliminary data.</text>
</comment>
<dbReference type="PANTHER" id="PTHR31867">
    <property type="entry name" value="EXPANSIN-A15"/>
    <property type="match status" value="1"/>
</dbReference>
<evidence type="ECO:0000313" key="4">
    <source>
        <dbReference type="Proteomes" id="UP001497480"/>
    </source>
</evidence>
<dbReference type="AlphaFoldDB" id="A0AAV1WGU7"/>
<protein>
    <recommendedName>
        <fullName evidence="1">Expansin</fullName>
    </recommendedName>
</protein>
<dbReference type="InterPro" id="IPR036749">
    <property type="entry name" value="Expansin_CBD_sf"/>
</dbReference>
<dbReference type="EMBL" id="CAXHTB010000006">
    <property type="protein sequence ID" value="CAL0308362.1"/>
    <property type="molecule type" value="Genomic_DNA"/>
</dbReference>
<dbReference type="GO" id="GO:0009664">
    <property type="term" value="P:plant-type cell wall organization"/>
    <property type="evidence" value="ECO:0007669"/>
    <property type="project" value="InterPro"/>
</dbReference>
<keyword evidence="1" id="KW-0964">Secreted</keyword>
<evidence type="ECO:0000313" key="3">
    <source>
        <dbReference type="EMBL" id="CAL0308362.1"/>
    </source>
</evidence>
<dbReference type="Gene3D" id="2.60.40.760">
    <property type="entry name" value="Expansin, cellulose-binding-like domain"/>
    <property type="match status" value="1"/>
</dbReference>
<organism evidence="3 4">
    <name type="scientific">Lupinus luteus</name>
    <name type="common">European yellow lupine</name>
    <dbReference type="NCBI Taxonomy" id="3873"/>
    <lineage>
        <taxon>Eukaryota</taxon>
        <taxon>Viridiplantae</taxon>
        <taxon>Streptophyta</taxon>
        <taxon>Embryophyta</taxon>
        <taxon>Tracheophyta</taxon>
        <taxon>Spermatophyta</taxon>
        <taxon>Magnoliopsida</taxon>
        <taxon>eudicotyledons</taxon>
        <taxon>Gunneridae</taxon>
        <taxon>Pentapetalae</taxon>
        <taxon>rosids</taxon>
        <taxon>fabids</taxon>
        <taxon>Fabales</taxon>
        <taxon>Fabaceae</taxon>
        <taxon>Papilionoideae</taxon>
        <taxon>50 kb inversion clade</taxon>
        <taxon>genistoids sensu lato</taxon>
        <taxon>core genistoids</taxon>
        <taxon>Genisteae</taxon>
        <taxon>Lupinus</taxon>
    </lineage>
</organism>
<accession>A0AAV1WGU7</accession>
<dbReference type="InterPro" id="IPR002963">
    <property type="entry name" value="Expansin"/>
</dbReference>
<keyword evidence="1" id="KW-0134">Cell wall</keyword>
<comment type="subcellular location">
    <subcellularLocation>
        <location evidence="1">Secreted</location>
        <location evidence="1">Cell wall</location>
    </subcellularLocation>
    <subcellularLocation>
        <location evidence="1">Membrane</location>
        <topology evidence="1">Peripheral membrane protein</topology>
    </subcellularLocation>
</comment>
<proteinExistence type="inferred from homology"/>
<dbReference type="GO" id="GO:0016020">
    <property type="term" value="C:membrane"/>
    <property type="evidence" value="ECO:0007669"/>
    <property type="project" value="UniProtKB-SubCell"/>
</dbReference>